<comment type="caution">
    <text evidence="2">The sequence shown here is derived from an EMBL/GenBank/DDBJ whole genome shotgun (WGS) entry which is preliminary data.</text>
</comment>
<protein>
    <submittedName>
        <fullName evidence="2">Unnamed protein product</fullName>
    </submittedName>
</protein>
<dbReference type="AlphaFoldDB" id="A0A9W6WX66"/>
<evidence type="ECO:0000313" key="2">
    <source>
        <dbReference type="EMBL" id="GMF21029.1"/>
    </source>
</evidence>
<sequence length="530" mass="59036">MSQLLPRSQLNRSYIALLVVNCWSTTIVHTVFHGSYTKRRLYAIVSDCILDLVTSVGISIALLALYLPDFDFAIKDFPVRKWYEDVWVMHVISEFQILMVTSWGDLAMRVVFAVSMIMNMNNMKKLLSPTISAPTISSDKRRASINRRLSAVLPQHSRLLDIAATGKIRSKLKVIMTAEARLTQPLFFAWGVLILVLHLYAESIAGPPQCRMQVKPWLISEPACSLLVLDCYDSNLSGTENEVTAQWNSFDPTTTAGVVIRHCPNLEVPTMLTEFSRLKLLKFYNSTITSWNESAAVSQTNHPSIIMLFLVRVNLPNGVLPEGVLSSDFPQGLGDIEICHTNLRTLPDDFDLKWPQLASIYIEACNLTEVPPSLARLAPYDLSLAMNPISSIPSALLEGNLVYLHVGATPISELPEKVNDVSPLDQIRVDNTNISFFWSWIDPVIESAGAVLSDVPTTIVASNTPYCSDLQHVFDGTQSSFTSLPHAQQSKYLSDPSENNWVTLKQAVECGEWPTILYPIESEDAYSGIK</sequence>
<evidence type="ECO:0000256" key="1">
    <source>
        <dbReference type="SAM" id="Phobius"/>
    </source>
</evidence>
<feature type="transmembrane region" description="Helical" evidence="1">
    <location>
        <begin position="182"/>
        <end position="201"/>
    </location>
</feature>
<evidence type="ECO:0000313" key="3">
    <source>
        <dbReference type="Proteomes" id="UP001165083"/>
    </source>
</evidence>
<dbReference type="EMBL" id="BSXW01000393">
    <property type="protein sequence ID" value="GMF21029.1"/>
    <property type="molecule type" value="Genomic_DNA"/>
</dbReference>
<proteinExistence type="predicted"/>
<feature type="transmembrane region" description="Helical" evidence="1">
    <location>
        <begin position="44"/>
        <end position="67"/>
    </location>
</feature>
<keyword evidence="1" id="KW-0812">Transmembrane</keyword>
<dbReference type="Proteomes" id="UP001165083">
    <property type="component" value="Unassembled WGS sequence"/>
</dbReference>
<accession>A0A9W6WX66</accession>
<feature type="transmembrane region" description="Helical" evidence="1">
    <location>
        <begin position="12"/>
        <end position="32"/>
    </location>
</feature>
<dbReference type="InterPro" id="IPR032675">
    <property type="entry name" value="LRR_dom_sf"/>
</dbReference>
<reference evidence="2" key="1">
    <citation type="submission" date="2023-04" db="EMBL/GenBank/DDBJ databases">
        <title>Phytophthora lilii NBRC 32176.</title>
        <authorList>
            <person name="Ichikawa N."/>
            <person name="Sato H."/>
            <person name="Tonouchi N."/>
        </authorList>
    </citation>
    <scope>NUCLEOTIDE SEQUENCE</scope>
    <source>
        <strain evidence="2">NBRC 32176</strain>
    </source>
</reference>
<dbReference type="Gene3D" id="3.80.10.10">
    <property type="entry name" value="Ribonuclease Inhibitor"/>
    <property type="match status" value="1"/>
</dbReference>
<feature type="transmembrane region" description="Helical" evidence="1">
    <location>
        <begin position="87"/>
        <end position="117"/>
    </location>
</feature>
<name>A0A9W6WX66_9STRA</name>
<organism evidence="2 3">
    <name type="scientific">Phytophthora lilii</name>
    <dbReference type="NCBI Taxonomy" id="2077276"/>
    <lineage>
        <taxon>Eukaryota</taxon>
        <taxon>Sar</taxon>
        <taxon>Stramenopiles</taxon>
        <taxon>Oomycota</taxon>
        <taxon>Peronosporomycetes</taxon>
        <taxon>Peronosporales</taxon>
        <taxon>Peronosporaceae</taxon>
        <taxon>Phytophthora</taxon>
    </lineage>
</organism>
<keyword evidence="1" id="KW-0472">Membrane</keyword>
<dbReference type="SUPFAM" id="SSF52058">
    <property type="entry name" value="L domain-like"/>
    <property type="match status" value="1"/>
</dbReference>
<dbReference type="OrthoDB" id="91923at2759"/>
<keyword evidence="1" id="KW-1133">Transmembrane helix</keyword>
<gene>
    <name evidence="2" type="ORF">Plil01_000825400</name>
</gene>
<keyword evidence="3" id="KW-1185">Reference proteome</keyword>